<dbReference type="Proteomes" id="UP001300096">
    <property type="component" value="Unassembled WGS sequence"/>
</dbReference>
<dbReference type="RefSeq" id="WP_247628984.1">
    <property type="nucleotide sequence ID" value="NZ_JAHWXN010000001.1"/>
</dbReference>
<dbReference type="EMBL" id="JAHWXN010000001">
    <property type="protein sequence ID" value="MCK2035568.1"/>
    <property type="molecule type" value="Genomic_DNA"/>
</dbReference>
<accession>A0ABT0FC02</accession>
<reference evidence="2 3" key="1">
    <citation type="submission" date="2021-06" db="EMBL/GenBank/DDBJ databases">
        <title>Genome-based taxonomic framework of Microbacterium strains isolated from marine environment, the description of four new species and reclassification of four preexisting species.</title>
        <authorList>
            <person name="Lee S.D."/>
            <person name="Kim S.-M."/>
            <person name="Byeon Y.-S."/>
            <person name="Yang H.L."/>
            <person name="Kim I.S."/>
        </authorList>
    </citation>
    <scope>NUCLEOTIDE SEQUENCE [LARGE SCALE GENOMIC DNA]</scope>
    <source>
        <strain evidence="2 3">SSW1-49</strain>
    </source>
</reference>
<comment type="caution">
    <text evidence="2">The sequence shown here is derived from an EMBL/GenBank/DDBJ whole genome shotgun (WGS) entry which is preliminary data.</text>
</comment>
<sequence>MTVFDSDSDRGKTMMRSVWVAVAAGLVLMMTGCAAQPVPEGDELYREGEKHYVAMASTMHDIIMDIHAGDWEIPFGGHGAVPGDCDEGVADDGYSFHYRRTVDMVDLVDMDPQTISDRAVAAFTKVGLEPVTSIYGEGGDRPQWNIIAEDDTAGSIFVEIHPAEGWVGASADSPCYPGDSDDLGWMVTDDGNRSNDDVVWQTLPAFEGVDSVPQFYFPAGGPVYFNEDESPVIPQPVVTDPPKAPYGS</sequence>
<protein>
    <submittedName>
        <fullName evidence="2">Uncharacterized protein</fullName>
    </submittedName>
</protein>
<organism evidence="2 3">
    <name type="scientific">Microbacterium croceum</name>
    <dbReference type="NCBI Taxonomy" id="2851645"/>
    <lineage>
        <taxon>Bacteria</taxon>
        <taxon>Bacillati</taxon>
        <taxon>Actinomycetota</taxon>
        <taxon>Actinomycetes</taxon>
        <taxon>Micrococcales</taxon>
        <taxon>Microbacteriaceae</taxon>
        <taxon>Microbacterium</taxon>
    </lineage>
</organism>
<feature type="region of interest" description="Disordered" evidence="1">
    <location>
        <begin position="228"/>
        <end position="248"/>
    </location>
</feature>
<evidence type="ECO:0000256" key="1">
    <source>
        <dbReference type="SAM" id="MobiDB-lite"/>
    </source>
</evidence>
<evidence type="ECO:0000313" key="3">
    <source>
        <dbReference type="Proteomes" id="UP001300096"/>
    </source>
</evidence>
<gene>
    <name evidence="2" type="ORF">KZC51_05390</name>
</gene>
<name>A0ABT0FC02_9MICO</name>
<evidence type="ECO:0000313" key="2">
    <source>
        <dbReference type="EMBL" id="MCK2035568.1"/>
    </source>
</evidence>
<proteinExistence type="predicted"/>
<keyword evidence="3" id="KW-1185">Reference proteome</keyword>